<organism evidence="2 3">
    <name type="scientific">Paragonimus westermani</name>
    <dbReference type="NCBI Taxonomy" id="34504"/>
    <lineage>
        <taxon>Eukaryota</taxon>
        <taxon>Metazoa</taxon>
        <taxon>Spiralia</taxon>
        <taxon>Lophotrochozoa</taxon>
        <taxon>Platyhelminthes</taxon>
        <taxon>Trematoda</taxon>
        <taxon>Digenea</taxon>
        <taxon>Plagiorchiida</taxon>
        <taxon>Troglotremata</taxon>
        <taxon>Troglotrematidae</taxon>
        <taxon>Paragonimus</taxon>
    </lineage>
</organism>
<evidence type="ECO:0000313" key="2">
    <source>
        <dbReference type="EMBL" id="KAF8564177.1"/>
    </source>
</evidence>
<name>A0A8T0DBS1_9TREM</name>
<reference evidence="2 3" key="1">
    <citation type="submission" date="2019-07" db="EMBL/GenBank/DDBJ databases">
        <title>Annotation for the trematode Paragonimus westermani.</title>
        <authorList>
            <person name="Choi Y.-J."/>
        </authorList>
    </citation>
    <scope>NUCLEOTIDE SEQUENCE [LARGE SCALE GENOMIC DNA]</scope>
    <source>
        <strain evidence="2">180907_Pwestermani</strain>
    </source>
</reference>
<comment type="caution">
    <text evidence="2">The sequence shown here is derived from an EMBL/GenBank/DDBJ whole genome shotgun (WGS) entry which is preliminary data.</text>
</comment>
<gene>
    <name evidence="2" type="ORF">P879_10845</name>
</gene>
<dbReference type="Gene3D" id="1.10.340.70">
    <property type="match status" value="1"/>
</dbReference>
<dbReference type="Pfam" id="PF17921">
    <property type="entry name" value="Integrase_H2C2"/>
    <property type="match status" value="1"/>
</dbReference>
<dbReference type="InterPro" id="IPR041588">
    <property type="entry name" value="Integrase_H2C2"/>
</dbReference>
<dbReference type="Proteomes" id="UP000699462">
    <property type="component" value="Unassembled WGS sequence"/>
</dbReference>
<evidence type="ECO:0000259" key="1">
    <source>
        <dbReference type="Pfam" id="PF17921"/>
    </source>
</evidence>
<dbReference type="EMBL" id="JTDF01009455">
    <property type="protein sequence ID" value="KAF8564177.1"/>
    <property type="molecule type" value="Genomic_DNA"/>
</dbReference>
<evidence type="ECO:0000313" key="3">
    <source>
        <dbReference type="Proteomes" id="UP000699462"/>
    </source>
</evidence>
<accession>A0A8T0DBS1</accession>
<dbReference type="AlphaFoldDB" id="A0A8T0DBS1"/>
<protein>
    <recommendedName>
        <fullName evidence="1">Integrase zinc-binding domain-containing protein</fullName>
    </recommendedName>
</protein>
<proteinExistence type="predicted"/>
<keyword evidence="3" id="KW-1185">Reference proteome</keyword>
<dbReference type="OrthoDB" id="10056584at2759"/>
<sequence length="174" mass="19326">MDGFSNFVADVLSVPDVSQISTSVTDLLCLATSHVNDPEPRQIHANHVLKLRNFLSTQPVFPITCEISNSKSGSFVPSAQQLDLFSCSQSISHPSIHASTKQVTERYIWLGIPRDFRTWAKQCLECQCSKVHRHTIVTLRPLGLTHGRFTQAHPDIVDVLPLPKGHAHLLTRVG</sequence>
<feature type="domain" description="Integrase zinc-binding" evidence="1">
    <location>
        <begin position="91"/>
        <end position="131"/>
    </location>
</feature>